<keyword evidence="1" id="KW-0175">Coiled coil</keyword>
<reference evidence="3" key="1">
    <citation type="journal article" date="2017" name="Nat. Microbiol.">
        <title>Global analysis of biosynthetic gene clusters reveals vast potential of secondary metabolite production in Penicillium species.</title>
        <authorList>
            <person name="Nielsen J.C."/>
            <person name="Grijseels S."/>
            <person name="Prigent S."/>
            <person name="Ji B."/>
            <person name="Dainat J."/>
            <person name="Nielsen K.F."/>
            <person name="Frisvad J.C."/>
            <person name="Workman M."/>
            <person name="Nielsen J."/>
        </authorList>
    </citation>
    <scope>NUCLEOTIDE SEQUENCE [LARGE SCALE GENOMIC DNA]</scope>
    <source>
        <strain evidence="3">IBT 24891</strain>
    </source>
</reference>
<evidence type="ECO:0000256" key="1">
    <source>
        <dbReference type="SAM" id="Coils"/>
    </source>
</evidence>
<comment type="caution">
    <text evidence="2">The sequence shown here is derived from an EMBL/GenBank/DDBJ whole genome shotgun (WGS) entry which is preliminary data.</text>
</comment>
<sequence>MTLNAQEINQPDFEEIELADFSLLIREEEPMGTGGYDSFQNCPAKIHRHFARENNSNIPMMTDSCAECYQLERLRSYLQVQIVEEWKTVWLGLYETGQKSYNRHNDKLRSLWCGVGLFNPWEAEIRPLMWDFAEYRSNNGVATLKLFDGLSISVLHRVICLLGDYKEEIRSMNFLYSILKKNQLSFYQVVDFAGGLKMRKEYVILRMQMESRIARYNRRMNLLNEEILEEAAKLGSNGPPVATGGSGPPEGKSVFEMAFPHR</sequence>
<feature type="coiled-coil region" evidence="1">
    <location>
        <begin position="206"/>
        <end position="233"/>
    </location>
</feature>
<name>A0A1V6TKM2_9EURO</name>
<dbReference type="Proteomes" id="UP000191285">
    <property type="component" value="Unassembled WGS sequence"/>
</dbReference>
<evidence type="ECO:0000313" key="2">
    <source>
        <dbReference type="EMBL" id="OQE26716.1"/>
    </source>
</evidence>
<keyword evidence="3" id="KW-1185">Reference proteome</keyword>
<gene>
    <name evidence="2" type="ORF">PENSTE_c005G03200</name>
</gene>
<organism evidence="2 3">
    <name type="scientific">Penicillium steckii</name>
    <dbReference type="NCBI Taxonomy" id="303698"/>
    <lineage>
        <taxon>Eukaryota</taxon>
        <taxon>Fungi</taxon>
        <taxon>Dikarya</taxon>
        <taxon>Ascomycota</taxon>
        <taxon>Pezizomycotina</taxon>
        <taxon>Eurotiomycetes</taxon>
        <taxon>Eurotiomycetidae</taxon>
        <taxon>Eurotiales</taxon>
        <taxon>Aspergillaceae</taxon>
        <taxon>Penicillium</taxon>
    </lineage>
</organism>
<evidence type="ECO:0000313" key="3">
    <source>
        <dbReference type="Proteomes" id="UP000191285"/>
    </source>
</evidence>
<accession>A0A1V6TKM2</accession>
<proteinExistence type="predicted"/>
<protein>
    <submittedName>
        <fullName evidence="2">Uncharacterized protein</fullName>
    </submittedName>
</protein>
<dbReference type="OrthoDB" id="4219547at2759"/>
<dbReference type="AlphaFoldDB" id="A0A1V6TKM2"/>
<dbReference type="EMBL" id="MLKD01000005">
    <property type="protein sequence ID" value="OQE26716.1"/>
    <property type="molecule type" value="Genomic_DNA"/>
</dbReference>